<protein>
    <submittedName>
        <fullName evidence="2">Uncharacterized protein</fullName>
    </submittedName>
</protein>
<dbReference type="OrthoDB" id="6741037at2759"/>
<proteinExistence type="predicted"/>
<dbReference type="Proteomes" id="UP001151699">
    <property type="component" value="Chromosome A"/>
</dbReference>
<sequence length="312" mass="35348">MYEVAQVAGNKVEAACALQSLSNIMGQLSSSHQGGKTNPSKIFPRHSSSTVSASTAPTCRDHFQIQIRDSRNTKEVVMNSNGQVRVSDRPITISEMNAYNVEKSEAISGISQNKEFYTVGEGYHKTDSCYYKTPDGGFHKLPPDSYHKMSEICYTKLPDGSFCRIDELNGSNANPTHSNGSHHKVRNQMIKFLKRSKSHTPATIKEIQKAKEKEKEHRQESNGNTNRKVVVTMMENGGLPIVAKARRERIEKSHNHKDHRSSTNKDDILKWKRMMFRTEKKKQLNSRDVTLWLQNLRAANLKKNKIKIGDCC</sequence>
<evidence type="ECO:0000313" key="3">
    <source>
        <dbReference type="Proteomes" id="UP001151699"/>
    </source>
</evidence>
<reference evidence="2" key="1">
    <citation type="submission" date="2022-07" db="EMBL/GenBank/DDBJ databases">
        <authorList>
            <person name="Trinca V."/>
            <person name="Uliana J.V.C."/>
            <person name="Torres T.T."/>
            <person name="Ward R.J."/>
            <person name="Monesi N."/>
        </authorList>
    </citation>
    <scope>NUCLEOTIDE SEQUENCE</scope>
    <source>
        <strain evidence="2">HSMRA1968</strain>
        <tissue evidence="2">Whole embryos</tissue>
    </source>
</reference>
<evidence type="ECO:0000313" key="2">
    <source>
        <dbReference type="EMBL" id="KAJ6650116.1"/>
    </source>
</evidence>
<gene>
    <name evidence="2" type="ORF">Bhyg_05360</name>
</gene>
<feature type="compositionally biased region" description="Polar residues" evidence="1">
    <location>
        <begin position="28"/>
        <end position="40"/>
    </location>
</feature>
<name>A0A9Q0NHV6_9DIPT</name>
<feature type="compositionally biased region" description="Low complexity" evidence="1">
    <location>
        <begin position="47"/>
        <end position="56"/>
    </location>
</feature>
<accession>A0A9Q0NHV6</accession>
<feature type="region of interest" description="Disordered" evidence="1">
    <location>
        <begin position="28"/>
        <end position="56"/>
    </location>
</feature>
<evidence type="ECO:0000256" key="1">
    <source>
        <dbReference type="SAM" id="MobiDB-lite"/>
    </source>
</evidence>
<keyword evidence="3" id="KW-1185">Reference proteome</keyword>
<organism evidence="2 3">
    <name type="scientific">Pseudolycoriella hygida</name>
    <dbReference type="NCBI Taxonomy" id="35572"/>
    <lineage>
        <taxon>Eukaryota</taxon>
        <taxon>Metazoa</taxon>
        <taxon>Ecdysozoa</taxon>
        <taxon>Arthropoda</taxon>
        <taxon>Hexapoda</taxon>
        <taxon>Insecta</taxon>
        <taxon>Pterygota</taxon>
        <taxon>Neoptera</taxon>
        <taxon>Endopterygota</taxon>
        <taxon>Diptera</taxon>
        <taxon>Nematocera</taxon>
        <taxon>Sciaroidea</taxon>
        <taxon>Sciaridae</taxon>
        <taxon>Pseudolycoriella</taxon>
    </lineage>
</organism>
<dbReference type="AlphaFoldDB" id="A0A9Q0NHV6"/>
<comment type="caution">
    <text evidence="2">The sequence shown here is derived from an EMBL/GenBank/DDBJ whole genome shotgun (WGS) entry which is preliminary data.</text>
</comment>
<dbReference type="EMBL" id="WJQU01000001">
    <property type="protein sequence ID" value="KAJ6650116.1"/>
    <property type="molecule type" value="Genomic_DNA"/>
</dbReference>